<dbReference type="InterPro" id="IPR022226">
    <property type="entry name" value="DUF3752"/>
</dbReference>
<evidence type="ECO:0000256" key="1">
    <source>
        <dbReference type="SAM" id="MobiDB-lite"/>
    </source>
</evidence>
<comment type="caution">
    <text evidence="3">The sequence shown here is derived from an EMBL/GenBank/DDBJ whole genome shotgun (WGS) entry which is preliminary data.</text>
</comment>
<evidence type="ECO:0000313" key="4">
    <source>
        <dbReference type="Proteomes" id="UP001445076"/>
    </source>
</evidence>
<keyword evidence="4" id="KW-1185">Reference proteome</keyword>
<feature type="compositionally biased region" description="Basic and acidic residues" evidence="1">
    <location>
        <begin position="128"/>
        <end position="140"/>
    </location>
</feature>
<evidence type="ECO:0000313" key="3">
    <source>
        <dbReference type="EMBL" id="KAK8733124.1"/>
    </source>
</evidence>
<dbReference type="EMBL" id="JARKIK010000055">
    <property type="protein sequence ID" value="KAK8733124.1"/>
    <property type="molecule type" value="Genomic_DNA"/>
</dbReference>
<feature type="compositionally biased region" description="Basic and acidic residues" evidence="1">
    <location>
        <begin position="22"/>
        <end position="31"/>
    </location>
</feature>
<organism evidence="3 4">
    <name type="scientific">Cherax quadricarinatus</name>
    <name type="common">Australian red claw crayfish</name>
    <dbReference type="NCBI Taxonomy" id="27406"/>
    <lineage>
        <taxon>Eukaryota</taxon>
        <taxon>Metazoa</taxon>
        <taxon>Ecdysozoa</taxon>
        <taxon>Arthropoda</taxon>
        <taxon>Crustacea</taxon>
        <taxon>Multicrustacea</taxon>
        <taxon>Malacostraca</taxon>
        <taxon>Eumalacostraca</taxon>
        <taxon>Eucarida</taxon>
        <taxon>Decapoda</taxon>
        <taxon>Pleocyemata</taxon>
        <taxon>Astacidea</taxon>
        <taxon>Parastacoidea</taxon>
        <taxon>Parastacidae</taxon>
        <taxon>Cherax</taxon>
    </lineage>
</organism>
<dbReference type="PANTHER" id="PTHR46370">
    <property type="entry name" value="GPALPP MOTIFS-CONTAINING PROTEIN 1"/>
    <property type="match status" value="1"/>
</dbReference>
<dbReference type="InterPro" id="IPR046331">
    <property type="entry name" value="GPAM1-like"/>
</dbReference>
<evidence type="ECO:0000259" key="2">
    <source>
        <dbReference type="Pfam" id="PF12572"/>
    </source>
</evidence>
<dbReference type="Pfam" id="PF12572">
    <property type="entry name" value="DUF3752"/>
    <property type="match status" value="1"/>
</dbReference>
<feature type="region of interest" description="Disordered" evidence="1">
    <location>
        <begin position="1"/>
        <end position="180"/>
    </location>
</feature>
<sequence length="368" mass="41702">MSTSDSDSEAYGPPLPPSIRSESVKKERADVKPQANEENMDEDAFLPELPPHLIGKRGGSVNQSASSNDQKLSHNLQNQNLKRTGEISCDNPARKTLKQNLEQKPASESDDDESNVYGAALPPHLLNKKREESSQSDRRHVLGPTLPKGYVPPREVPLIDSDRGENSDIEDDVGPTIGPLPSAVEIDENEYRIRQFELRAQRMKDKIVGKNIDNKPLVRESWMTELPEDKPNFCGLGPRQFLRKTPQAKRDCSGWTDTPADKARKAELGIKEEQPVITPEDIASNQRDKELLEKVKEYNSSKRAEPLIDLHKKKIKEKEAKSRSKERRPFSREEDLHVNKFDDAQKSNILKKAQQLNDRFSSGDRKFL</sequence>
<dbReference type="Proteomes" id="UP001445076">
    <property type="component" value="Unassembled WGS sequence"/>
</dbReference>
<proteinExistence type="predicted"/>
<protein>
    <recommendedName>
        <fullName evidence="2">DUF3752 domain-containing protein</fullName>
    </recommendedName>
</protein>
<feature type="compositionally biased region" description="Polar residues" evidence="1">
    <location>
        <begin position="60"/>
        <end position="82"/>
    </location>
</feature>
<dbReference type="AlphaFoldDB" id="A0AAW0X4V3"/>
<feature type="domain" description="DUF3752" evidence="2">
    <location>
        <begin position="236"/>
        <end position="361"/>
    </location>
</feature>
<name>A0AAW0X4V3_CHEQU</name>
<feature type="compositionally biased region" description="Basic and acidic residues" evidence="1">
    <location>
        <begin position="306"/>
        <end position="345"/>
    </location>
</feature>
<dbReference type="EMBL" id="JARKIK010000055">
    <property type="protein sequence ID" value="KAK8733125.1"/>
    <property type="molecule type" value="Genomic_DNA"/>
</dbReference>
<accession>A0AAW0X4V3</accession>
<gene>
    <name evidence="3" type="ORF">OTU49_006772</name>
</gene>
<dbReference type="PANTHER" id="PTHR46370:SF1">
    <property type="entry name" value="GPALPP MOTIFS-CONTAINING PROTEIN 1"/>
    <property type="match status" value="1"/>
</dbReference>
<reference evidence="3" key="2">
    <citation type="submission" date="2024-01" db="EMBL/GenBank/DDBJ databases">
        <authorList>
            <person name="He J."/>
            <person name="Wang M."/>
            <person name="Zheng J."/>
            <person name="Liu Z."/>
        </authorList>
    </citation>
    <scope>NUCLEOTIDE SEQUENCE</scope>
    <source>
        <strain evidence="3">ZL_2023a</strain>
        <tissue evidence="3">Muscle</tissue>
    </source>
</reference>
<reference evidence="3 4" key="1">
    <citation type="journal article" date="2024" name="BMC Genomics">
        <title>Genome assembly of redclaw crayfish (Cherax quadricarinatus) provides insights into its immune adaptation and hypoxia tolerance.</title>
        <authorList>
            <person name="Liu Z."/>
            <person name="Zheng J."/>
            <person name="Li H."/>
            <person name="Fang K."/>
            <person name="Wang S."/>
            <person name="He J."/>
            <person name="Zhou D."/>
            <person name="Weng S."/>
            <person name="Chi M."/>
            <person name="Gu Z."/>
            <person name="He J."/>
            <person name="Li F."/>
            <person name="Wang M."/>
        </authorList>
    </citation>
    <scope>NUCLEOTIDE SEQUENCE [LARGE SCALE GENOMIC DNA]</scope>
    <source>
        <strain evidence="3">ZL_2023a</strain>
    </source>
</reference>
<feature type="region of interest" description="Disordered" evidence="1">
    <location>
        <begin position="306"/>
        <end position="368"/>
    </location>
</feature>